<evidence type="ECO:0000259" key="2">
    <source>
        <dbReference type="Pfam" id="PF13514"/>
    </source>
</evidence>
<dbReference type="EMBL" id="FQXE01000009">
    <property type="protein sequence ID" value="SHI10793.1"/>
    <property type="molecule type" value="Genomic_DNA"/>
</dbReference>
<dbReference type="InterPro" id="IPR027417">
    <property type="entry name" value="P-loop_NTPase"/>
</dbReference>
<keyword evidence="4" id="KW-1185">Reference proteome</keyword>
<gene>
    <name evidence="3" type="ORF">SAMN04488135_10948</name>
</gene>
<sequence length="1180" mass="128389">MRFKRLDLARYGKFTDRRIEFPAARRDFHMIVGPNEAGKSTLRQAFFDLLFGFHPRTPLDFLHPKSELRLGAALEHAGGPLDFQRFKGNKNTLRAPDGAPLPDTALDGFLGGATGDFFDKMFGLDHPRLVQGGNDMLKAQDDVGQVLFQAAAGVASLGKVYEALQAEASQLWAPKKSKDRLWYMAQAQLDEANAVLKAVTVRTREWAELHKHVQDLQDAAHEQRERHGHLMARRTRLERIRRLAPGLTALIGHEKSLRELGAVIELPADAAAVLASAEIELAKAEQRLATHGLEAARLEAALAGVEIDEDVLALATEIEALEVLRHRYGAHAQNIQRYQGEAASLWQDAVDAAMQLGWPPVGQSPGAGGGADDAQAAAAAALAAMQARLPALPLRRHIEQLLREHGGLLQALQASERAMRGRQSEIDGLKARLAELPVIELRPGLRAALEHAASLGEPQAAMRKAIAAVEKAQSDLDSAAAGLGAWFRGVPELMALQPPSPQELAGLATQRQELASDLKTARQRHAELAKSVQERELALRHYQQLHHPVTSEDVLRAREQRDAAWQALSGGAVPMAAGAPAFQQGMRRADELADARLDNVQEAAELQSRQHQLEQEQQRRELASADCRAHEARLREFEARWNDMCQALGLPDMPMERVSGWLAQKDKVLDAAQSLAAARQEQEGLAARQEAIRAELRQALLAAGLPADEDADMAVLRLQANDYVAAAEASRVRRAALSDQLIEARPVLTGLQQARDAAQGDMERWRQDSAAALAKAGLPADSEIAAVQGALALMEVIAEKLRQIRQRRVEHIDVMRGELQGFEAMAGRLAQALRAGADGADGVDSVDSGDPAQASRDLSARLAAARQALEQATSMRGELDHLRSQLREANESIQLASASLRPLLARAGVQDQEALRQAIARSDRHGSLAAAIGRAHAELLENGDGYTREQLQAEIEGADLTQLAAELEALNADINAAAAEHTRLAVELADAVRRLEAVSGTDAAARAESQRQEALARMADAAERYIKVHTAARLLRWSIDRYREEKQGPMLARAGAIFSQLTLGSFERLAVDFDREPMVLEGLRSDGAKVGIAGLSDGTRDQLYLALRLAALELHLQQAAPLPFIADDLFINYDDARARAGLLALAALSERTQVIFLSHHDHLVETVREVFGGEVNIVSL</sequence>
<accession>A0A1M5YH44</accession>
<dbReference type="STRING" id="658167.SAMN04488135_10948"/>
<dbReference type="Pfam" id="PF13514">
    <property type="entry name" value="AAA_27"/>
    <property type="match status" value="1"/>
</dbReference>
<proteinExistence type="predicted"/>
<dbReference type="PANTHER" id="PTHR41259:SF1">
    <property type="entry name" value="DOUBLE-STRAND BREAK REPAIR RAD50 ATPASE, PUTATIVE-RELATED"/>
    <property type="match status" value="1"/>
</dbReference>
<feature type="domain" description="YhaN AAA" evidence="2">
    <location>
        <begin position="1"/>
        <end position="206"/>
    </location>
</feature>
<dbReference type="Proteomes" id="UP000184226">
    <property type="component" value="Unassembled WGS sequence"/>
</dbReference>
<evidence type="ECO:0000256" key="1">
    <source>
        <dbReference type="SAM" id="Coils"/>
    </source>
</evidence>
<organism evidence="3 4">
    <name type="scientific">Pollutimonas bauzanensis</name>
    <dbReference type="NCBI Taxonomy" id="658167"/>
    <lineage>
        <taxon>Bacteria</taxon>
        <taxon>Pseudomonadati</taxon>
        <taxon>Pseudomonadota</taxon>
        <taxon>Betaproteobacteria</taxon>
        <taxon>Burkholderiales</taxon>
        <taxon>Alcaligenaceae</taxon>
        <taxon>Pollutimonas</taxon>
    </lineage>
</organism>
<feature type="coiled-coil region" evidence="1">
    <location>
        <begin position="960"/>
        <end position="1024"/>
    </location>
</feature>
<feature type="coiled-coil region" evidence="1">
    <location>
        <begin position="504"/>
        <end position="531"/>
    </location>
</feature>
<dbReference type="RefSeq" id="WP_073104676.1">
    <property type="nucleotide sequence ID" value="NZ_FQXE01000009.1"/>
</dbReference>
<evidence type="ECO:0000313" key="4">
    <source>
        <dbReference type="Proteomes" id="UP000184226"/>
    </source>
</evidence>
<feature type="coiled-coil region" evidence="1">
    <location>
        <begin position="855"/>
        <end position="899"/>
    </location>
</feature>
<name>A0A1M5YH44_9BURK</name>
<feature type="coiled-coil region" evidence="1">
    <location>
        <begin position="613"/>
        <end position="640"/>
    </location>
</feature>
<dbReference type="Gene3D" id="3.40.50.300">
    <property type="entry name" value="P-loop containing nucleotide triphosphate hydrolases"/>
    <property type="match status" value="2"/>
</dbReference>
<protein>
    <submittedName>
        <fullName evidence="3">Uncharacterized protein YhaN</fullName>
    </submittedName>
</protein>
<dbReference type="AlphaFoldDB" id="A0A1M5YH44"/>
<dbReference type="PANTHER" id="PTHR41259">
    <property type="entry name" value="DOUBLE-STRAND BREAK REPAIR RAD50 ATPASE, PUTATIVE-RELATED"/>
    <property type="match status" value="1"/>
</dbReference>
<feature type="coiled-coil region" evidence="1">
    <location>
        <begin position="274"/>
        <end position="301"/>
    </location>
</feature>
<dbReference type="SUPFAM" id="SSF52540">
    <property type="entry name" value="P-loop containing nucleoside triphosphate hydrolases"/>
    <property type="match status" value="1"/>
</dbReference>
<reference evidence="3 4" key="1">
    <citation type="submission" date="2016-11" db="EMBL/GenBank/DDBJ databases">
        <authorList>
            <person name="Jaros S."/>
            <person name="Januszkiewicz K."/>
            <person name="Wedrychowicz H."/>
        </authorList>
    </citation>
    <scope>NUCLEOTIDE SEQUENCE [LARGE SCALE GENOMIC DNA]</scope>
    <source>
        <strain evidence="3 4">CGMCC 1.10190</strain>
    </source>
</reference>
<keyword evidence="1" id="KW-0175">Coiled coil</keyword>
<dbReference type="InterPro" id="IPR038734">
    <property type="entry name" value="YhaN_AAA"/>
</dbReference>
<evidence type="ECO:0000313" key="3">
    <source>
        <dbReference type="EMBL" id="SHI10793.1"/>
    </source>
</evidence>